<proteinExistence type="predicted"/>
<gene>
    <name evidence="1" type="ORF">CROQUDRAFT_92010</name>
</gene>
<protein>
    <submittedName>
        <fullName evidence="1">Uncharacterized protein</fullName>
    </submittedName>
</protein>
<accession>A0A9P6TCU6</accession>
<organism evidence="1 2">
    <name type="scientific">Cronartium quercuum f. sp. fusiforme G11</name>
    <dbReference type="NCBI Taxonomy" id="708437"/>
    <lineage>
        <taxon>Eukaryota</taxon>
        <taxon>Fungi</taxon>
        <taxon>Dikarya</taxon>
        <taxon>Basidiomycota</taxon>
        <taxon>Pucciniomycotina</taxon>
        <taxon>Pucciniomycetes</taxon>
        <taxon>Pucciniales</taxon>
        <taxon>Coleosporiaceae</taxon>
        <taxon>Cronartium</taxon>
    </lineage>
</organism>
<comment type="caution">
    <text evidence="1">The sequence shown here is derived from an EMBL/GenBank/DDBJ whole genome shotgun (WGS) entry which is preliminary data.</text>
</comment>
<name>A0A9P6TCU6_9BASI</name>
<keyword evidence="2" id="KW-1185">Reference proteome</keyword>
<reference evidence="1" key="1">
    <citation type="submission" date="2013-11" db="EMBL/GenBank/DDBJ databases">
        <title>Genome sequence of the fusiform rust pathogen reveals effectors for host alternation and coevolution with pine.</title>
        <authorList>
            <consortium name="DOE Joint Genome Institute"/>
            <person name="Smith K."/>
            <person name="Pendleton A."/>
            <person name="Kubisiak T."/>
            <person name="Anderson C."/>
            <person name="Salamov A."/>
            <person name="Aerts A."/>
            <person name="Riley R."/>
            <person name="Clum A."/>
            <person name="Lindquist E."/>
            <person name="Ence D."/>
            <person name="Campbell M."/>
            <person name="Kronenberg Z."/>
            <person name="Feau N."/>
            <person name="Dhillon B."/>
            <person name="Hamelin R."/>
            <person name="Burleigh J."/>
            <person name="Smith J."/>
            <person name="Yandell M."/>
            <person name="Nelson C."/>
            <person name="Grigoriev I."/>
            <person name="Davis J."/>
        </authorList>
    </citation>
    <scope>NUCLEOTIDE SEQUENCE</scope>
    <source>
        <strain evidence="1">G11</strain>
    </source>
</reference>
<evidence type="ECO:0000313" key="2">
    <source>
        <dbReference type="Proteomes" id="UP000886653"/>
    </source>
</evidence>
<evidence type="ECO:0000313" key="1">
    <source>
        <dbReference type="EMBL" id="KAG0147025.1"/>
    </source>
</evidence>
<dbReference type="Proteomes" id="UP000886653">
    <property type="component" value="Unassembled WGS sequence"/>
</dbReference>
<dbReference type="EMBL" id="MU167253">
    <property type="protein sequence ID" value="KAG0147025.1"/>
    <property type="molecule type" value="Genomic_DNA"/>
</dbReference>
<dbReference type="AlphaFoldDB" id="A0A9P6TCU6"/>
<sequence length="236" mass="26894">MNGRFSKIDIMKLFEERVRQSRTLFAKFSARFLIHKPEPVLLYGVNSVAQFLNELIYTSSCPIGPGRFSRVFRAVNNLADLQSPSKRKHKNKDKKKLRIMGQYVLAWTEISELTATSTASPAGSILMRNNSQSSEPVCSLPPDSLSRPSIFNPNSTLSLHCHRAHQMKTVERPLLNLVHGLNVLIFNWEEYFMGTTFLTFSPYFWVSIYEIGGWETPRMRPTGESLPPLLSKSRLA</sequence>